<name>A0AA35ZE05_LACSI</name>
<evidence type="ECO:0000313" key="3">
    <source>
        <dbReference type="Proteomes" id="UP001177003"/>
    </source>
</evidence>
<dbReference type="EMBL" id="OX465082">
    <property type="protein sequence ID" value="CAI9290419.1"/>
    <property type="molecule type" value="Genomic_DNA"/>
</dbReference>
<dbReference type="Proteomes" id="UP001177003">
    <property type="component" value="Chromosome 6"/>
</dbReference>
<dbReference type="PROSITE" id="PS51485">
    <property type="entry name" value="PHYTOCYANIN"/>
    <property type="match status" value="1"/>
</dbReference>
<dbReference type="InterPro" id="IPR039391">
    <property type="entry name" value="Phytocyanin-like"/>
</dbReference>
<dbReference type="SUPFAM" id="SSF49503">
    <property type="entry name" value="Cupredoxins"/>
    <property type="match status" value="1"/>
</dbReference>
<sequence length="113" mass="13312">MTQRQKNSWWAIHSVGVCHTHKFYDKWSNHHTFKPHEVLVFNFTGKLSNNDVAEVTRKAYLKCDSENLISQQTTNLARFNLKNMSMNNHYYICTVHKNCKLGHKLSITVSFIR</sequence>
<proteinExistence type="predicted"/>
<dbReference type="AlphaFoldDB" id="A0AA35ZE05"/>
<dbReference type="Gene3D" id="2.60.40.420">
    <property type="entry name" value="Cupredoxins - blue copper proteins"/>
    <property type="match status" value="1"/>
</dbReference>
<dbReference type="GO" id="GO:0005886">
    <property type="term" value="C:plasma membrane"/>
    <property type="evidence" value="ECO:0007669"/>
    <property type="project" value="TreeGrafter"/>
</dbReference>
<protein>
    <recommendedName>
        <fullName evidence="1">Phytocyanin domain-containing protein</fullName>
    </recommendedName>
</protein>
<evidence type="ECO:0000313" key="2">
    <source>
        <dbReference type="EMBL" id="CAI9290419.1"/>
    </source>
</evidence>
<evidence type="ECO:0000259" key="1">
    <source>
        <dbReference type="PROSITE" id="PS51485"/>
    </source>
</evidence>
<dbReference type="InterPro" id="IPR008972">
    <property type="entry name" value="Cupredoxin"/>
</dbReference>
<dbReference type="Pfam" id="PF02298">
    <property type="entry name" value="Cu_bind_like"/>
    <property type="match status" value="1"/>
</dbReference>
<dbReference type="GO" id="GO:0009055">
    <property type="term" value="F:electron transfer activity"/>
    <property type="evidence" value="ECO:0007669"/>
    <property type="project" value="InterPro"/>
</dbReference>
<accession>A0AA35ZE05</accession>
<organism evidence="2 3">
    <name type="scientific">Lactuca saligna</name>
    <name type="common">Willowleaf lettuce</name>
    <dbReference type="NCBI Taxonomy" id="75948"/>
    <lineage>
        <taxon>Eukaryota</taxon>
        <taxon>Viridiplantae</taxon>
        <taxon>Streptophyta</taxon>
        <taxon>Embryophyta</taxon>
        <taxon>Tracheophyta</taxon>
        <taxon>Spermatophyta</taxon>
        <taxon>Magnoliopsida</taxon>
        <taxon>eudicotyledons</taxon>
        <taxon>Gunneridae</taxon>
        <taxon>Pentapetalae</taxon>
        <taxon>asterids</taxon>
        <taxon>campanulids</taxon>
        <taxon>Asterales</taxon>
        <taxon>Asteraceae</taxon>
        <taxon>Cichorioideae</taxon>
        <taxon>Cichorieae</taxon>
        <taxon>Lactucinae</taxon>
        <taxon>Lactuca</taxon>
    </lineage>
</organism>
<dbReference type="InterPro" id="IPR003245">
    <property type="entry name" value="Phytocyanin_dom"/>
</dbReference>
<keyword evidence="3" id="KW-1185">Reference proteome</keyword>
<feature type="domain" description="Phytocyanin" evidence="1">
    <location>
        <begin position="1"/>
        <end position="111"/>
    </location>
</feature>
<gene>
    <name evidence="2" type="ORF">LSALG_LOCUS29611</name>
</gene>
<dbReference type="PANTHER" id="PTHR33021">
    <property type="entry name" value="BLUE COPPER PROTEIN"/>
    <property type="match status" value="1"/>
</dbReference>
<dbReference type="PANTHER" id="PTHR33021:SF496">
    <property type="entry name" value="OS08G0482700 PROTEIN"/>
    <property type="match status" value="1"/>
</dbReference>
<reference evidence="2" key="1">
    <citation type="submission" date="2023-04" db="EMBL/GenBank/DDBJ databases">
        <authorList>
            <person name="Vijverberg K."/>
            <person name="Xiong W."/>
            <person name="Schranz E."/>
        </authorList>
    </citation>
    <scope>NUCLEOTIDE SEQUENCE</scope>
</reference>